<dbReference type="Proteomes" id="UP000789423">
    <property type="component" value="Unassembled WGS sequence"/>
</dbReference>
<organism evidence="1 2">
    <name type="scientific">Bacillus rhizoplanae</name>
    <dbReference type="NCBI Taxonomy" id="2880966"/>
    <lineage>
        <taxon>Bacteria</taxon>
        <taxon>Bacillati</taxon>
        <taxon>Bacillota</taxon>
        <taxon>Bacilli</taxon>
        <taxon>Bacillales</taxon>
        <taxon>Bacillaceae</taxon>
        <taxon>Bacillus</taxon>
    </lineage>
</organism>
<proteinExistence type="predicted"/>
<protein>
    <submittedName>
        <fullName evidence="1">Uncharacterized protein</fullName>
    </submittedName>
</protein>
<comment type="caution">
    <text evidence="1">The sequence shown here is derived from an EMBL/GenBank/DDBJ whole genome shotgun (WGS) entry which is preliminary data.</text>
</comment>
<accession>A0ABM8Y9N9</accession>
<dbReference type="EMBL" id="CAKJTI010000006">
    <property type="protein sequence ID" value="CAG9612409.1"/>
    <property type="molecule type" value="Genomic_DNA"/>
</dbReference>
<keyword evidence="2" id="KW-1185">Reference proteome</keyword>
<reference evidence="1 2" key="1">
    <citation type="submission" date="2021-10" db="EMBL/GenBank/DDBJ databases">
        <authorList>
            <person name="Criscuolo A."/>
        </authorList>
    </citation>
    <scope>NUCLEOTIDE SEQUENCE [LARGE SCALE GENOMIC DNA]</scope>
    <source>
        <strain evidence="2">CIP 111899</strain>
    </source>
</reference>
<evidence type="ECO:0000313" key="1">
    <source>
        <dbReference type="EMBL" id="CAG9612409.1"/>
    </source>
</evidence>
<sequence>MAKITVVDSIMGSGKTSWALQHINESRTDKKYIYITPYLDEVQRVINSSVSRKFIEPNNNNSEGRKLRSLKELIIAGHDICATHSLFQSADDELLELLTGAGYTLILDEVMNVIDRAPIDKGDIELLTNQGYVEVRDNRVYWTKEDYNGRFEDIKLYARSGNLFLHRKTFILWAFPPKIFSAFDDVYVLTYLFDAQIQRYYYDLHEMGYTYKSITKSDGRYELAEYSRENERREEVMKLIDLYAGQLNDFADRRNALSTSWLDKAPEATINLIKRNVYNYFRNYCKSKTKDVLWTTIKKKEAKLRGKGYTKGFIPVNTRATNDYADRWALAYVYNRYMNPFERAFFEDNGVSVNEELLAVSDLLQWVWRSRIRNGQSIKLYLPSSRMRGLLKAWEKYEI</sequence>
<dbReference type="RefSeq" id="WP_230574596.1">
    <property type="nucleotide sequence ID" value="NZ_CAKJTI010000006.1"/>
</dbReference>
<evidence type="ECO:0000313" key="2">
    <source>
        <dbReference type="Proteomes" id="UP000789423"/>
    </source>
</evidence>
<gene>
    <name evidence="1" type="ORF">BACCIP111899_01585</name>
</gene>
<name>A0ABM8Y9N9_9BACI</name>